<dbReference type="Pfam" id="PF16166">
    <property type="entry name" value="TIC20"/>
    <property type="match status" value="1"/>
</dbReference>
<keyword evidence="5 7" id="KW-1133">Transmembrane helix</keyword>
<name>A0AAX6DN94_IRIPA</name>
<feature type="transmembrane region" description="Helical" evidence="7">
    <location>
        <begin position="229"/>
        <end position="247"/>
    </location>
</feature>
<protein>
    <recommendedName>
        <fullName evidence="7">Protein TIC 20</fullName>
    </recommendedName>
</protein>
<dbReference type="InterPro" id="IPR005691">
    <property type="entry name" value="Tic20"/>
</dbReference>
<evidence type="ECO:0000256" key="1">
    <source>
        <dbReference type="ARBA" id="ARBA00004478"/>
    </source>
</evidence>
<comment type="similarity">
    <text evidence="2 7">Belongs to the Tic20 family.</text>
</comment>
<evidence type="ECO:0000256" key="6">
    <source>
        <dbReference type="ARBA" id="ARBA00023136"/>
    </source>
</evidence>
<dbReference type="EMBL" id="JANAVB010021844">
    <property type="protein sequence ID" value="KAJ6824672.1"/>
    <property type="molecule type" value="Genomic_DNA"/>
</dbReference>
<dbReference type="PANTHER" id="PTHR33510">
    <property type="entry name" value="PROTEIN TIC 20-II, CHLOROPLASTIC"/>
    <property type="match status" value="1"/>
</dbReference>
<evidence type="ECO:0000313" key="8">
    <source>
        <dbReference type="EMBL" id="KAJ6793186.1"/>
    </source>
</evidence>
<evidence type="ECO:0000256" key="5">
    <source>
        <dbReference type="ARBA" id="ARBA00022989"/>
    </source>
</evidence>
<evidence type="ECO:0000256" key="4">
    <source>
        <dbReference type="ARBA" id="ARBA00022780"/>
    </source>
</evidence>
<dbReference type="GO" id="GO:0009706">
    <property type="term" value="C:chloroplast inner membrane"/>
    <property type="evidence" value="ECO:0007669"/>
    <property type="project" value="UniProtKB-SubCell"/>
</dbReference>
<keyword evidence="4" id="KW-1001">Plastid inner membrane</keyword>
<dbReference type="EMBL" id="JANAVB010043216">
    <property type="protein sequence ID" value="KAJ6793186.1"/>
    <property type="molecule type" value="Genomic_DNA"/>
</dbReference>
<keyword evidence="7" id="KW-0150">Chloroplast</keyword>
<dbReference type="PANTHER" id="PTHR33510:SF9">
    <property type="entry name" value="HIT-TYPE ZINC FINGER FAMILY PROTEIN-RELATED"/>
    <property type="match status" value="1"/>
</dbReference>
<evidence type="ECO:0000256" key="7">
    <source>
        <dbReference type="RuleBase" id="RU367003"/>
    </source>
</evidence>
<keyword evidence="10" id="KW-1185">Reference proteome</keyword>
<reference evidence="8" key="1">
    <citation type="journal article" date="2023" name="GigaByte">
        <title>Genome assembly of the bearded iris, Iris pallida Lam.</title>
        <authorList>
            <person name="Bruccoleri R.E."/>
            <person name="Oakeley E.J."/>
            <person name="Faust A.M.E."/>
            <person name="Altorfer M."/>
            <person name="Dessus-Babus S."/>
            <person name="Burckhardt D."/>
            <person name="Oertli M."/>
            <person name="Naumann U."/>
            <person name="Petersen F."/>
            <person name="Wong J."/>
        </authorList>
    </citation>
    <scope>NUCLEOTIDE SEQUENCE</scope>
    <source>
        <strain evidence="8">GSM-AAB239-AS_SAM_17_03QT</strain>
    </source>
</reference>
<evidence type="ECO:0000313" key="10">
    <source>
        <dbReference type="Proteomes" id="UP001140949"/>
    </source>
</evidence>
<comment type="caution">
    <text evidence="8">The sequence shown here is derived from an EMBL/GenBank/DDBJ whole genome shotgun (WGS) entry which is preliminary data.</text>
</comment>
<proteinExistence type="inferred from homology"/>
<keyword evidence="6 7" id="KW-0472">Membrane</keyword>
<comment type="caution">
    <text evidence="7">Lacks conserved residue(s) required for the propagation of feature annotation.</text>
</comment>
<accession>A0AAX6DN94</accession>
<evidence type="ECO:0000313" key="9">
    <source>
        <dbReference type="EMBL" id="KAJ6824672.1"/>
    </source>
</evidence>
<keyword evidence="3 7" id="KW-0812">Transmembrane</keyword>
<organism evidence="8 10">
    <name type="scientific">Iris pallida</name>
    <name type="common">Sweet iris</name>
    <dbReference type="NCBI Taxonomy" id="29817"/>
    <lineage>
        <taxon>Eukaryota</taxon>
        <taxon>Viridiplantae</taxon>
        <taxon>Streptophyta</taxon>
        <taxon>Embryophyta</taxon>
        <taxon>Tracheophyta</taxon>
        <taxon>Spermatophyta</taxon>
        <taxon>Magnoliopsida</taxon>
        <taxon>Liliopsida</taxon>
        <taxon>Asparagales</taxon>
        <taxon>Iridaceae</taxon>
        <taxon>Iridoideae</taxon>
        <taxon>Irideae</taxon>
        <taxon>Iris</taxon>
    </lineage>
</organism>
<gene>
    <name evidence="8" type="ORF">M6B38_111460</name>
    <name evidence="9" type="ORF">M6B38_382200</name>
</gene>
<comment type="subcellular location">
    <subcellularLocation>
        <location evidence="1">Plastid</location>
        <location evidence="1">Chloroplast inner membrane</location>
        <topology evidence="1">Multi-pass membrane protein</topology>
    </subcellularLocation>
    <subcellularLocation>
        <location evidence="7">Plastid</location>
        <location evidence="7">Chloroplast membrane</location>
        <topology evidence="7">Multi-pass membrane protein</topology>
    </subcellularLocation>
</comment>
<evidence type="ECO:0000256" key="3">
    <source>
        <dbReference type="ARBA" id="ARBA00022692"/>
    </source>
</evidence>
<reference evidence="8" key="2">
    <citation type="submission" date="2023-04" db="EMBL/GenBank/DDBJ databases">
        <authorList>
            <person name="Bruccoleri R.E."/>
            <person name="Oakeley E.J."/>
            <person name="Faust A.-M."/>
            <person name="Dessus-Babus S."/>
            <person name="Altorfer M."/>
            <person name="Burckhardt D."/>
            <person name="Oertli M."/>
            <person name="Naumann U."/>
            <person name="Petersen F."/>
            <person name="Wong J."/>
        </authorList>
    </citation>
    <scope>NUCLEOTIDE SEQUENCE</scope>
    <source>
        <strain evidence="8">GSM-AAB239-AS_SAM_17_03QT</strain>
        <tissue evidence="8">Leaf</tissue>
    </source>
</reference>
<evidence type="ECO:0000256" key="2">
    <source>
        <dbReference type="ARBA" id="ARBA00009596"/>
    </source>
</evidence>
<keyword evidence="7" id="KW-0934">Plastid</keyword>
<sequence length="273" mass="30844">MTSFFRTAAPPPPRVAVIPAPAPMLGVYGRNLNKWMGKVKVPTKPMLCKLSSRSSSSFSSLNNWHGAFADFDPLSLKGAALSTSLNHLTKTKRHIIPARRTTGALVVRASGSIPYGLHHSQATDKPKWWQRTLACIPYLMPLHFVSMYAEFASKYIPLMSDLEILTDPFTGNQLPIWFSMIYFSAAYFGVVRNKKCPYFFRFHLVMAMLFENAIQIIGTASSWFPYARYWGDPFWTVVAFVFYFAVLECMRNALQGLYPDIPFFSLAACAHAR</sequence>
<feature type="transmembrane region" description="Helical" evidence="7">
    <location>
        <begin position="174"/>
        <end position="191"/>
    </location>
</feature>
<dbReference type="AlphaFoldDB" id="A0AAX6DN94"/>
<comment type="function">
    <text evidence="7">Involved in protein precursor import into chloroplasts.</text>
</comment>
<dbReference type="Proteomes" id="UP001140949">
    <property type="component" value="Unassembled WGS sequence"/>
</dbReference>
<feature type="transmembrane region" description="Helical" evidence="7">
    <location>
        <begin position="198"/>
        <end position="217"/>
    </location>
</feature>